<name>X1E9P2_9ZZZZ</name>
<organism evidence="1">
    <name type="scientific">marine sediment metagenome</name>
    <dbReference type="NCBI Taxonomy" id="412755"/>
    <lineage>
        <taxon>unclassified sequences</taxon>
        <taxon>metagenomes</taxon>
        <taxon>ecological metagenomes</taxon>
    </lineage>
</organism>
<accession>X1E9P2</accession>
<feature type="non-terminal residue" evidence="1">
    <location>
        <position position="1"/>
    </location>
</feature>
<proteinExistence type="predicted"/>
<reference evidence="1" key="1">
    <citation type="journal article" date="2014" name="Front. Microbiol.">
        <title>High frequency of phylogenetically diverse reductive dehalogenase-homologous genes in deep subseafloor sedimentary metagenomes.</title>
        <authorList>
            <person name="Kawai M."/>
            <person name="Futagami T."/>
            <person name="Toyoda A."/>
            <person name="Takaki Y."/>
            <person name="Nishi S."/>
            <person name="Hori S."/>
            <person name="Arai W."/>
            <person name="Tsubouchi T."/>
            <person name="Morono Y."/>
            <person name="Uchiyama I."/>
            <person name="Ito T."/>
            <person name="Fujiyama A."/>
            <person name="Inagaki F."/>
            <person name="Takami H."/>
        </authorList>
    </citation>
    <scope>NUCLEOTIDE SEQUENCE</scope>
    <source>
        <strain evidence="1">Expedition CK06-06</strain>
    </source>
</reference>
<gene>
    <name evidence="1" type="ORF">S01H4_65910</name>
</gene>
<protein>
    <submittedName>
        <fullName evidence="1">Uncharacterized protein</fullName>
    </submittedName>
</protein>
<sequence>DGLILGIHKQIKGILDLCEGDLVSYEWLKVHTFIRQQFQRPLKIPTIAL</sequence>
<dbReference type="EMBL" id="BART01040540">
    <property type="protein sequence ID" value="GAH29961.1"/>
    <property type="molecule type" value="Genomic_DNA"/>
</dbReference>
<evidence type="ECO:0000313" key="1">
    <source>
        <dbReference type="EMBL" id="GAH29961.1"/>
    </source>
</evidence>
<comment type="caution">
    <text evidence="1">The sequence shown here is derived from an EMBL/GenBank/DDBJ whole genome shotgun (WGS) entry which is preliminary data.</text>
</comment>
<dbReference type="AlphaFoldDB" id="X1E9P2"/>